<evidence type="ECO:0000313" key="11">
    <source>
        <dbReference type="Proteomes" id="UP000664417"/>
    </source>
</evidence>
<dbReference type="SUPFAM" id="SSF55658">
    <property type="entry name" value="L9 N-domain-like"/>
    <property type="match status" value="1"/>
</dbReference>
<keyword evidence="3 7" id="KW-0694">RNA-binding</keyword>
<dbReference type="GO" id="GO:0019843">
    <property type="term" value="F:rRNA binding"/>
    <property type="evidence" value="ECO:0007669"/>
    <property type="project" value="UniProtKB-UniRule"/>
</dbReference>
<dbReference type="HAMAP" id="MF_00503">
    <property type="entry name" value="Ribosomal_bL9"/>
    <property type="match status" value="1"/>
</dbReference>
<dbReference type="InterPro" id="IPR020594">
    <property type="entry name" value="Ribosomal_bL9_bac/chp"/>
</dbReference>
<evidence type="ECO:0000256" key="1">
    <source>
        <dbReference type="ARBA" id="ARBA00010605"/>
    </source>
</evidence>
<dbReference type="InterPro" id="IPR036935">
    <property type="entry name" value="Ribosomal_bL9_N_sf"/>
</dbReference>
<dbReference type="Gene3D" id="3.40.5.10">
    <property type="entry name" value="Ribosomal protein L9, N-terminal domain"/>
    <property type="match status" value="1"/>
</dbReference>
<organism evidence="10 11">
    <name type="scientific">Acanthopleuribacter pedis</name>
    <dbReference type="NCBI Taxonomy" id="442870"/>
    <lineage>
        <taxon>Bacteria</taxon>
        <taxon>Pseudomonadati</taxon>
        <taxon>Acidobacteriota</taxon>
        <taxon>Holophagae</taxon>
        <taxon>Acanthopleuribacterales</taxon>
        <taxon>Acanthopleuribacteraceae</taxon>
        <taxon>Acanthopleuribacter</taxon>
    </lineage>
</organism>
<keyword evidence="4 7" id="KW-0689">Ribosomal protein</keyword>
<evidence type="ECO:0000256" key="6">
    <source>
        <dbReference type="ARBA" id="ARBA00035292"/>
    </source>
</evidence>
<dbReference type="PANTHER" id="PTHR21368">
    <property type="entry name" value="50S RIBOSOMAL PROTEIN L9"/>
    <property type="match status" value="1"/>
</dbReference>
<dbReference type="AlphaFoldDB" id="A0A8J7U2X2"/>
<keyword evidence="11" id="KW-1185">Reference proteome</keyword>
<keyword evidence="8" id="KW-0175">Coiled coil</keyword>
<evidence type="ECO:0000256" key="4">
    <source>
        <dbReference type="ARBA" id="ARBA00022980"/>
    </source>
</evidence>
<dbReference type="RefSeq" id="WP_207859665.1">
    <property type="nucleotide sequence ID" value="NZ_JAFREP010000014.1"/>
</dbReference>
<sequence>MGYGCLAKKGLTLAEKPDNVLNSCLPRFLLEDSLTMQVLLKEAVVKLGNRGDVVKVAPGYARNYLLPKSLAVLVTEGNKRQLEIEKRNYEKRLLETKAVAEEAKARLEEIHLEVEKRAGDNGSLFGGVTVHEIHRALLTEGFEVERRVIELPHIKELGEYTASVRLHPEVSAEFSITVKPVA</sequence>
<feature type="domain" description="Ribosomal protein L9" evidence="9">
    <location>
        <begin position="48"/>
        <end position="75"/>
    </location>
</feature>
<evidence type="ECO:0000256" key="3">
    <source>
        <dbReference type="ARBA" id="ARBA00022884"/>
    </source>
</evidence>
<dbReference type="InterPro" id="IPR009027">
    <property type="entry name" value="Ribosomal_bL9/RNase_H1_N"/>
</dbReference>
<comment type="similarity">
    <text evidence="1 7">Belongs to the bacterial ribosomal protein bL9 family.</text>
</comment>
<evidence type="ECO:0000313" key="10">
    <source>
        <dbReference type="EMBL" id="MBO1319758.1"/>
    </source>
</evidence>
<dbReference type="Gene3D" id="3.10.430.100">
    <property type="entry name" value="Ribosomal protein L9, C-terminal domain"/>
    <property type="match status" value="1"/>
</dbReference>
<dbReference type="InterPro" id="IPR000244">
    <property type="entry name" value="Ribosomal_bL9"/>
</dbReference>
<dbReference type="NCBIfam" id="TIGR00158">
    <property type="entry name" value="L9"/>
    <property type="match status" value="1"/>
</dbReference>
<dbReference type="GO" id="GO:1990904">
    <property type="term" value="C:ribonucleoprotein complex"/>
    <property type="evidence" value="ECO:0007669"/>
    <property type="project" value="UniProtKB-KW"/>
</dbReference>
<dbReference type="GO" id="GO:0006412">
    <property type="term" value="P:translation"/>
    <property type="evidence" value="ECO:0007669"/>
    <property type="project" value="UniProtKB-UniRule"/>
</dbReference>
<dbReference type="PROSITE" id="PS00651">
    <property type="entry name" value="RIBOSOMAL_L9"/>
    <property type="match status" value="1"/>
</dbReference>
<dbReference type="Pfam" id="PF01281">
    <property type="entry name" value="Ribosomal_L9_N"/>
    <property type="match status" value="1"/>
</dbReference>
<proteinExistence type="inferred from homology"/>
<evidence type="ECO:0000256" key="8">
    <source>
        <dbReference type="SAM" id="Coils"/>
    </source>
</evidence>
<dbReference type="GO" id="GO:0005840">
    <property type="term" value="C:ribosome"/>
    <property type="evidence" value="ECO:0007669"/>
    <property type="project" value="UniProtKB-KW"/>
</dbReference>
<keyword evidence="5 7" id="KW-0687">Ribonucleoprotein</keyword>
<gene>
    <name evidence="7" type="primary">rplI</name>
    <name evidence="10" type="ORF">J3U88_14880</name>
</gene>
<evidence type="ECO:0000256" key="5">
    <source>
        <dbReference type="ARBA" id="ARBA00023274"/>
    </source>
</evidence>
<evidence type="ECO:0000256" key="7">
    <source>
        <dbReference type="HAMAP-Rule" id="MF_00503"/>
    </source>
</evidence>
<dbReference type="Proteomes" id="UP000664417">
    <property type="component" value="Unassembled WGS sequence"/>
</dbReference>
<dbReference type="InterPro" id="IPR036791">
    <property type="entry name" value="Ribosomal_bL9_C_sf"/>
</dbReference>
<protein>
    <recommendedName>
        <fullName evidence="6 7">Large ribosomal subunit protein bL9</fullName>
    </recommendedName>
</protein>
<reference evidence="10" key="1">
    <citation type="submission" date="2021-03" db="EMBL/GenBank/DDBJ databases">
        <authorList>
            <person name="Wang G."/>
        </authorList>
    </citation>
    <scope>NUCLEOTIDE SEQUENCE</scope>
    <source>
        <strain evidence="10">KCTC 12899</strain>
    </source>
</reference>
<comment type="caution">
    <text evidence="10">The sequence shown here is derived from an EMBL/GenBank/DDBJ whole genome shotgun (WGS) entry which is preliminary data.</text>
</comment>
<dbReference type="InterPro" id="IPR020070">
    <property type="entry name" value="Ribosomal_bL9_N"/>
</dbReference>
<feature type="coiled-coil region" evidence="8">
    <location>
        <begin position="72"/>
        <end position="117"/>
    </location>
</feature>
<dbReference type="SUPFAM" id="SSF55653">
    <property type="entry name" value="Ribosomal protein L9 C-domain"/>
    <property type="match status" value="1"/>
</dbReference>
<dbReference type="InterPro" id="IPR020069">
    <property type="entry name" value="Ribosomal_bL9_C"/>
</dbReference>
<evidence type="ECO:0000256" key="2">
    <source>
        <dbReference type="ARBA" id="ARBA00022730"/>
    </source>
</evidence>
<keyword evidence="2 7" id="KW-0699">rRNA-binding</keyword>
<dbReference type="GO" id="GO:0003735">
    <property type="term" value="F:structural constituent of ribosome"/>
    <property type="evidence" value="ECO:0007669"/>
    <property type="project" value="InterPro"/>
</dbReference>
<evidence type="ECO:0000259" key="9">
    <source>
        <dbReference type="PROSITE" id="PS00651"/>
    </source>
</evidence>
<accession>A0A8J7U2X2</accession>
<name>A0A8J7U2X2_9BACT</name>
<dbReference type="Pfam" id="PF03948">
    <property type="entry name" value="Ribosomal_L9_C"/>
    <property type="match status" value="1"/>
</dbReference>
<comment type="function">
    <text evidence="7">Binds to the 23S rRNA.</text>
</comment>
<dbReference type="EMBL" id="JAFREP010000014">
    <property type="protein sequence ID" value="MBO1319758.1"/>
    <property type="molecule type" value="Genomic_DNA"/>
</dbReference>